<keyword evidence="3" id="KW-1185">Reference proteome</keyword>
<feature type="transmembrane region" description="Helical" evidence="1">
    <location>
        <begin position="350"/>
        <end position="370"/>
    </location>
</feature>
<protein>
    <recommendedName>
        <fullName evidence="4">Membrane protein involved in the export of O-antigen and teichoic acid</fullName>
    </recommendedName>
</protein>
<reference evidence="3" key="1">
    <citation type="journal article" date="2019" name="Int. J. Syst. Evol. Microbiol.">
        <title>The Global Catalogue of Microorganisms (GCM) 10K type strain sequencing project: providing services to taxonomists for standard genome sequencing and annotation.</title>
        <authorList>
            <consortium name="The Broad Institute Genomics Platform"/>
            <consortium name="The Broad Institute Genome Sequencing Center for Infectious Disease"/>
            <person name="Wu L."/>
            <person name="Ma J."/>
        </authorList>
    </citation>
    <scope>NUCLEOTIDE SEQUENCE [LARGE SCALE GENOMIC DNA]</scope>
    <source>
        <strain evidence="3">CGMCC 4.7319</strain>
    </source>
</reference>
<keyword evidence="1" id="KW-1133">Transmembrane helix</keyword>
<feature type="transmembrane region" description="Helical" evidence="1">
    <location>
        <begin position="204"/>
        <end position="230"/>
    </location>
</feature>
<feature type="transmembrane region" description="Helical" evidence="1">
    <location>
        <begin position="275"/>
        <end position="298"/>
    </location>
</feature>
<evidence type="ECO:0008006" key="4">
    <source>
        <dbReference type="Google" id="ProtNLM"/>
    </source>
</evidence>
<keyword evidence="1" id="KW-0472">Membrane</keyword>
<name>A0ABQ2I650_9PSEU</name>
<feature type="transmembrane region" description="Helical" evidence="1">
    <location>
        <begin position="391"/>
        <end position="423"/>
    </location>
</feature>
<gene>
    <name evidence="2" type="ORF">GCM10011609_42830</name>
</gene>
<organism evidence="2 3">
    <name type="scientific">Lentzea pudingi</name>
    <dbReference type="NCBI Taxonomy" id="1789439"/>
    <lineage>
        <taxon>Bacteria</taxon>
        <taxon>Bacillati</taxon>
        <taxon>Actinomycetota</taxon>
        <taxon>Actinomycetes</taxon>
        <taxon>Pseudonocardiales</taxon>
        <taxon>Pseudonocardiaceae</taxon>
        <taxon>Lentzea</taxon>
    </lineage>
</organism>
<evidence type="ECO:0000313" key="2">
    <source>
        <dbReference type="EMBL" id="GGM99925.1"/>
    </source>
</evidence>
<evidence type="ECO:0000313" key="3">
    <source>
        <dbReference type="Proteomes" id="UP000597656"/>
    </source>
</evidence>
<feature type="transmembrane region" description="Helical" evidence="1">
    <location>
        <begin position="41"/>
        <end position="64"/>
    </location>
</feature>
<keyword evidence="1" id="KW-0812">Transmembrane</keyword>
<feature type="transmembrane region" description="Helical" evidence="1">
    <location>
        <begin position="310"/>
        <end position="330"/>
    </location>
</feature>
<feature type="transmembrane region" description="Helical" evidence="1">
    <location>
        <begin position="242"/>
        <end position="263"/>
    </location>
</feature>
<feature type="transmembrane region" description="Helical" evidence="1">
    <location>
        <begin position="70"/>
        <end position="91"/>
    </location>
</feature>
<dbReference type="Proteomes" id="UP000597656">
    <property type="component" value="Unassembled WGS sequence"/>
</dbReference>
<accession>A0ABQ2I650</accession>
<proteinExistence type="predicted"/>
<evidence type="ECO:0000256" key="1">
    <source>
        <dbReference type="SAM" id="Phobius"/>
    </source>
</evidence>
<feature type="transmembrane region" description="Helical" evidence="1">
    <location>
        <begin position="112"/>
        <end position="134"/>
    </location>
</feature>
<dbReference type="EMBL" id="BMNC01000005">
    <property type="protein sequence ID" value="GGM99925.1"/>
    <property type="molecule type" value="Genomic_DNA"/>
</dbReference>
<comment type="caution">
    <text evidence="2">The sequence shown here is derived from an EMBL/GenBank/DDBJ whole genome shotgun (WGS) entry which is preliminary data.</text>
</comment>
<sequence length="440" mass="45808">MGNLKLPFEKVPKAVTKPPTPVDGRAPSWFRRLVDRAGYQSLVTVDQLLFSAIAFVVQAAAIPVSTDAEYGIFTLVVMVQTGQWYIGRAIASEPMLVSRTAAATDPKALRPPAATALTLGLVIGVCSLLVALFLDGTARDLLLIQAVASPFLGVLDHARYVGYGKQRPLVSLVLDGGWLLAFAATAATFALADHLSPTRTYAMWAITGILATLVAVALTGGPFSLGSVVGWIKEQRKLIPGFLIDALYLAAGIYATFGMAIWATGLDGYGLLRKAMTPITAMTVLFVGIGNALLAHLAGRSAKDVVRAPAIVSLLAAGVCVAGMLVVVVLPADLMSGLLKADWSTLEPVVLVLLVYALLLASGQTAMVAAKASGQAWVGPRVRTIQLVCELALIALLGTQFGVIGAATGMALAWAIGAAIAWIGLTRHARADNAASATTD</sequence>
<feature type="transmembrane region" description="Helical" evidence="1">
    <location>
        <begin position="170"/>
        <end position="192"/>
    </location>
</feature>